<comment type="similarity">
    <text evidence="5">Belongs to the bacterial diacylglycerol kinase family.</text>
</comment>
<keyword evidence="3 5" id="KW-0067">ATP-binding</keyword>
<evidence type="ECO:0000256" key="5">
    <source>
        <dbReference type="RuleBase" id="RU363065"/>
    </source>
</evidence>
<evidence type="ECO:0000256" key="3">
    <source>
        <dbReference type="PIRSR" id="PIRSR600829-3"/>
    </source>
</evidence>
<organism evidence="6 7">
    <name type="scientific">Chelatococcus daeguensis</name>
    <dbReference type="NCBI Taxonomy" id="444444"/>
    <lineage>
        <taxon>Bacteria</taxon>
        <taxon>Pseudomonadati</taxon>
        <taxon>Pseudomonadota</taxon>
        <taxon>Alphaproteobacteria</taxon>
        <taxon>Hyphomicrobiales</taxon>
        <taxon>Chelatococcaceae</taxon>
        <taxon>Chelatococcus</taxon>
    </lineage>
</organism>
<dbReference type="EMBL" id="CP018095">
    <property type="protein sequence ID" value="APF37121.1"/>
    <property type="molecule type" value="Genomic_DNA"/>
</dbReference>
<comment type="subcellular location">
    <subcellularLocation>
        <location evidence="5">Cell inner membrane</location>
        <topology evidence="5">Multi-pass membrane protein</topology>
    </subcellularLocation>
</comment>
<dbReference type="InterPro" id="IPR033718">
    <property type="entry name" value="DAGK_prok"/>
</dbReference>
<dbReference type="KEGG" id="cdq:BOQ54_07070"/>
<dbReference type="PANTHER" id="PTHR34299:SF1">
    <property type="entry name" value="DIACYLGLYCEROL KINASE"/>
    <property type="match status" value="1"/>
</dbReference>
<feature type="binding site" evidence="4">
    <location>
        <position position="70"/>
    </location>
    <ligand>
        <name>a divalent metal cation</name>
        <dbReference type="ChEBI" id="CHEBI:60240"/>
    </ligand>
</feature>
<accession>A0AAC9JRG3</accession>
<feature type="transmembrane region" description="Helical" evidence="5">
    <location>
        <begin position="90"/>
        <end position="111"/>
    </location>
</feature>
<protein>
    <recommendedName>
        <fullName evidence="5">Diacylglycerol kinase</fullName>
        <ecNumber evidence="5">2.7.1.107</ecNumber>
    </recommendedName>
</protein>
<dbReference type="GO" id="GO:0005886">
    <property type="term" value="C:plasma membrane"/>
    <property type="evidence" value="ECO:0007669"/>
    <property type="project" value="UniProtKB-SubCell"/>
</dbReference>
<gene>
    <name evidence="6" type="ORF">BOQ54_07070</name>
</gene>
<keyword evidence="3 5" id="KW-0547">Nucleotide-binding</keyword>
<keyword evidence="5" id="KW-0472">Membrane</keyword>
<feature type="binding site" evidence="2">
    <location>
        <begin position="7"/>
        <end position="12"/>
    </location>
    <ligand>
        <name>substrate</name>
    </ligand>
</feature>
<keyword evidence="5" id="KW-0418">Kinase</keyword>
<comment type="cofactor">
    <cofactor evidence="4">
        <name>Mg(2+)</name>
        <dbReference type="ChEBI" id="CHEBI:18420"/>
    </cofactor>
    <text evidence="4">Mn(2+), Zn(2+), Cd(2+) and Co(2+) support activity to lesser extents.</text>
</comment>
<feature type="binding site" evidence="2">
    <location>
        <position position="63"/>
    </location>
    <ligand>
        <name>substrate</name>
    </ligand>
</feature>
<keyword evidence="5" id="KW-0997">Cell inner membrane</keyword>
<keyword evidence="5" id="KW-1003">Cell membrane</keyword>
<keyword evidence="5" id="KW-0443">Lipid metabolism</keyword>
<dbReference type="GO" id="GO:0006654">
    <property type="term" value="P:phosphatidic acid biosynthetic process"/>
    <property type="evidence" value="ECO:0007669"/>
    <property type="project" value="InterPro"/>
</dbReference>
<feature type="transmembrane region" description="Helical" evidence="5">
    <location>
        <begin position="50"/>
        <end position="69"/>
    </location>
</feature>
<reference evidence="6 7" key="1">
    <citation type="submission" date="2016-11" db="EMBL/GenBank/DDBJ databases">
        <title>Complete genome sequence of the aerobically denitrifying bacterium Chelatococcus daeguensis TAD1.</title>
        <authorList>
            <person name="Yang Y."/>
            <person name="Huang S."/>
            <person name="Lin E."/>
        </authorList>
    </citation>
    <scope>NUCLEOTIDE SEQUENCE [LARGE SCALE GENOMIC DNA]</scope>
    <source>
        <strain evidence="6 7">TAD1</strain>
    </source>
</reference>
<name>A0AAC9JRG3_9HYPH</name>
<keyword evidence="5" id="KW-0808">Transferase</keyword>
<feature type="binding site" evidence="3">
    <location>
        <begin position="88"/>
        <end position="89"/>
    </location>
    <ligand>
        <name>ATP</name>
        <dbReference type="ChEBI" id="CHEBI:30616"/>
    </ligand>
</feature>
<keyword evidence="4" id="KW-0460">Magnesium</keyword>
<feature type="binding site" evidence="3">
    <location>
        <position position="70"/>
    </location>
    <ligand>
        <name>ATP</name>
        <dbReference type="ChEBI" id="CHEBI:30616"/>
    </ligand>
</feature>
<feature type="active site" description="Proton acceptor" evidence="1">
    <location>
        <position position="63"/>
    </location>
</feature>
<comment type="function">
    <text evidence="5">Catalyzes the ATP-dependent phosphorylation of sn-l,2-diacylglycerol (DAG) to phosphatidic acid. Involved in the recycling of diacylglycerol produced as a by-product during membrane-derived oligosaccharide (MDO) biosynthesis.</text>
</comment>
<evidence type="ECO:0000313" key="6">
    <source>
        <dbReference type="EMBL" id="APF37121.1"/>
    </source>
</evidence>
<dbReference type="Gene3D" id="1.10.3830.10">
    <property type="entry name" value="Diacylglycerol kinase (DAGK) domain"/>
    <property type="match status" value="1"/>
</dbReference>
<dbReference type="AlphaFoldDB" id="A0AAC9JRG3"/>
<dbReference type="GO" id="GO:0004143">
    <property type="term" value="F:ATP-dependent diacylglycerol kinase activity"/>
    <property type="evidence" value="ECO:0007669"/>
    <property type="project" value="UniProtKB-EC"/>
</dbReference>
<dbReference type="GO" id="GO:0005524">
    <property type="term" value="F:ATP binding"/>
    <property type="evidence" value="ECO:0007669"/>
    <property type="project" value="UniProtKB-KW"/>
</dbReference>
<evidence type="ECO:0000256" key="1">
    <source>
        <dbReference type="PIRSR" id="PIRSR600829-1"/>
    </source>
</evidence>
<dbReference type="CDD" id="cd14264">
    <property type="entry name" value="DAGK_IM"/>
    <property type="match status" value="1"/>
</dbReference>
<proteinExistence type="inferred from homology"/>
<keyword evidence="5" id="KW-1133">Transmembrane helix</keyword>
<dbReference type="GO" id="GO:0046872">
    <property type="term" value="F:metal ion binding"/>
    <property type="evidence" value="ECO:0007669"/>
    <property type="project" value="UniProtKB-KW"/>
</dbReference>
<evidence type="ECO:0000256" key="4">
    <source>
        <dbReference type="PIRSR" id="PIRSR600829-4"/>
    </source>
</evidence>
<evidence type="ECO:0000256" key="2">
    <source>
        <dbReference type="PIRSR" id="PIRSR600829-2"/>
    </source>
</evidence>
<keyword evidence="4" id="KW-0479">Metal-binding</keyword>
<feature type="transmembrane region" description="Helical" evidence="5">
    <location>
        <begin position="25"/>
        <end position="44"/>
    </location>
</feature>
<feature type="binding site" evidence="2">
    <location>
        <position position="92"/>
    </location>
    <ligand>
        <name>substrate</name>
    </ligand>
</feature>
<dbReference type="EC" id="2.7.1.107" evidence="5"/>
<dbReference type="InterPro" id="IPR000829">
    <property type="entry name" value="DAGK"/>
</dbReference>
<keyword evidence="5" id="KW-1208">Phospholipid metabolism</keyword>
<keyword evidence="7" id="KW-1185">Reference proteome</keyword>
<dbReference type="Proteomes" id="UP000182703">
    <property type="component" value="Chromosome"/>
</dbReference>
<evidence type="ECO:0000313" key="7">
    <source>
        <dbReference type="Proteomes" id="UP000182703"/>
    </source>
</evidence>
<dbReference type="Pfam" id="PF01219">
    <property type="entry name" value="DAGK_prokar"/>
    <property type="match status" value="1"/>
</dbReference>
<comment type="catalytic activity">
    <reaction evidence="5">
        <text>a 1,2-diacyl-sn-glycerol + ATP = a 1,2-diacyl-sn-glycero-3-phosphate + ADP + H(+)</text>
        <dbReference type="Rhea" id="RHEA:10272"/>
        <dbReference type="ChEBI" id="CHEBI:15378"/>
        <dbReference type="ChEBI" id="CHEBI:17815"/>
        <dbReference type="ChEBI" id="CHEBI:30616"/>
        <dbReference type="ChEBI" id="CHEBI:58608"/>
        <dbReference type="ChEBI" id="CHEBI:456216"/>
        <dbReference type="EC" id="2.7.1.107"/>
    </reaction>
</comment>
<sequence>MGGDAVAFKNSWSGLKVAFRNDRNVRILVAALLAAVPLSLVVGFSPLVSAALICVVVLALAVELLNTAIEELADHVTPEHNPDIKRTKDFASAAVFLTRLLAAFVWGATLVERAVFGIW</sequence>
<keyword evidence="5" id="KW-0812">Transmembrane</keyword>
<dbReference type="PANTHER" id="PTHR34299">
    <property type="entry name" value="DIACYLGLYCEROL KINASE"/>
    <property type="match status" value="1"/>
</dbReference>